<dbReference type="Gene3D" id="3.40.50.300">
    <property type="entry name" value="P-loop containing nucleotide triphosphate hydrolases"/>
    <property type="match status" value="1"/>
</dbReference>
<evidence type="ECO:0000313" key="2">
    <source>
        <dbReference type="Proteomes" id="UP001610063"/>
    </source>
</evidence>
<evidence type="ECO:0000313" key="1">
    <source>
        <dbReference type="EMBL" id="MFH6985417.1"/>
    </source>
</evidence>
<proteinExistence type="predicted"/>
<accession>A0ABW7NDI9</accession>
<comment type="caution">
    <text evidence="1">The sequence shown here is derived from an EMBL/GenBank/DDBJ whole genome shotgun (WGS) entry which is preliminary data.</text>
</comment>
<dbReference type="Proteomes" id="UP001610063">
    <property type="component" value="Unassembled WGS sequence"/>
</dbReference>
<dbReference type="Pfam" id="PF13189">
    <property type="entry name" value="Cytidylate_kin2"/>
    <property type="match status" value="1"/>
</dbReference>
<dbReference type="RefSeq" id="WP_395418876.1">
    <property type="nucleotide sequence ID" value="NZ_JBIPKE010000020.1"/>
</dbReference>
<reference evidence="1 2" key="1">
    <citation type="journal article" date="2013" name="Int. J. Syst. Evol. Microbiol.">
        <title>Marinoscillum luteum sp. nov., isolated from marine sediment.</title>
        <authorList>
            <person name="Cha I.T."/>
            <person name="Park S.J."/>
            <person name="Kim S.J."/>
            <person name="Kim J.G."/>
            <person name="Jung M.Y."/>
            <person name="Shin K.S."/>
            <person name="Kwon K.K."/>
            <person name="Yang S.H."/>
            <person name="Seo Y.S."/>
            <person name="Rhee S.K."/>
        </authorList>
    </citation>
    <scope>NUCLEOTIDE SEQUENCE [LARGE SCALE GENOMIC DNA]</scope>
    <source>
        <strain evidence="1 2">KCTC 23939</strain>
    </source>
</reference>
<sequence>MKIDLRKYLEERDQMHRSLLRDGPVLTVSRAYGCEANRLVRLLIHRINELGPGALKKHPWKYISKEVIDECAFELGINPHDVDQRILAHSTDGINGLLAGFAHHYEVSDREIMSKVKEVIINYAKRGNVILVGRGGSMVTEGMDNVLRIRLEAPLKWRARVIAGKLGIGDEAAYDLVQHMDENRVRWMEHLTGRTYNEHMFDLVINVEKMSDKETLDVILQVMKHRGMIPSQPLEGKSQKFKVS</sequence>
<organism evidence="1 2">
    <name type="scientific">Marinoscillum luteum</name>
    <dbReference type="NCBI Taxonomy" id="861051"/>
    <lineage>
        <taxon>Bacteria</taxon>
        <taxon>Pseudomonadati</taxon>
        <taxon>Bacteroidota</taxon>
        <taxon>Cytophagia</taxon>
        <taxon>Cytophagales</taxon>
        <taxon>Reichenbachiellaceae</taxon>
        <taxon>Marinoscillum</taxon>
    </lineage>
</organism>
<dbReference type="InterPro" id="IPR027417">
    <property type="entry name" value="P-loop_NTPase"/>
</dbReference>
<protein>
    <submittedName>
        <fullName evidence="1">AAA family ATPase</fullName>
    </submittedName>
</protein>
<name>A0ABW7NDI9_9BACT</name>
<gene>
    <name evidence="1" type="ORF">ACHKAR_18335</name>
</gene>
<keyword evidence="2" id="KW-1185">Reference proteome</keyword>
<dbReference type="EMBL" id="JBIPKE010000020">
    <property type="protein sequence ID" value="MFH6985417.1"/>
    <property type="molecule type" value="Genomic_DNA"/>
</dbReference>